<dbReference type="SUPFAM" id="SSF46894">
    <property type="entry name" value="C-terminal effector domain of the bipartite response regulators"/>
    <property type="match status" value="1"/>
</dbReference>
<evidence type="ECO:0000313" key="3">
    <source>
        <dbReference type="EMBL" id="MDO6406981.1"/>
    </source>
</evidence>
<reference evidence="5" key="1">
    <citation type="submission" date="2017-11" db="EMBL/GenBank/DDBJ databases">
        <title>Genome sequence of Pantoea sp. MSR2.</title>
        <authorList>
            <person name="Nascimento F.X."/>
        </authorList>
    </citation>
    <scope>NUCLEOTIDE SEQUENCE [LARGE SCALE GENOMIC DNA]</scope>
    <source>
        <strain evidence="5">MSR2</strain>
        <plasmid evidence="5">pmsr2d</plasmid>
    </source>
</reference>
<dbReference type="PROSITE" id="PS50043">
    <property type="entry name" value="HTH_LUXR_2"/>
    <property type="match status" value="1"/>
</dbReference>
<sequence length="227" mass="25824">MKSLSIPHNLIQMFENDTVVGWAIKDRTSKFVYVNKAFKIWQTIATSYDYEGRKIHDVPVPVAEFADIFEQQERFVESTGTILRAITTHIQGREKIMQPVYNIQEPLYDESGTCIGTIISVRHVNILTPTSLLNGKLNQHATFQTPSDIFTEKEWEVMYLLLCNLSLKEISNVLGISVDAVNGRLRSSFRKTGVNSSAALVDFCRTSRFDNYIPQFFLKKGHIVITG</sequence>
<dbReference type="InterPro" id="IPR000792">
    <property type="entry name" value="Tscrpt_reg_LuxR_C"/>
</dbReference>
<evidence type="ECO:0000313" key="4">
    <source>
        <dbReference type="EMBL" id="QGR09946.1"/>
    </source>
</evidence>
<evidence type="ECO:0000313" key="5">
    <source>
        <dbReference type="Proteomes" id="UP000424872"/>
    </source>
</evidence>
<organism evidence="4 5">
    <name type="scientific">Pantoea phytobeneficialis</name>
    <dbReference type="NCBI Taxonomy" id="2052056"/>
    <lineage>
        <taxon>Bacteria</taxon>
        <taxon>Pseudomonadati</taxon>
        <taxon>Pseudomonadota</taxon>
        <taxon>Gammaproteobacteria</taxon>
        <taxon>Enterobacterales</taxon>
        <taxon>Erwiniaceae</taxon>
        <taxon>Pantoea</taxon>
    </lineage>
</organism>
<dbReference type="AlphaFoldDB" id="A0AAP9HBT4"/>
<keyword evidence="4" id="KW-0614">Plasmid</keyword>
<geneLocation type="plasmid" evidence="4">
    <name>pMSR2D</name>
</geneLocation>
<dbReference type="Pfam" id="PF00196">
    <property type="entry name" value="GerE"/>
    <property type="match status" value="1"/>
</dbReference>
<dbReference type="GO" id="GO:0003677">
    <property type="term" value="F:DNA binding"/>
    <property type="evidence" value="ECO:0007669"/>
    <property type="project" value="UniProtKB-KW"/>
</dbReference>
<dbReference type="Gene3D" id="1.10.10.10">
    <property type="entry name" value="Winged helix-like DNA-binding domain superfamily/Winged helix DNA-binding domain"/>
    <property type="match status" value="1"/>
</dbReference>
<dbReference type="InterPro" id="IPR016032">
    <property type="entry name" value="Sig_transdc_resp-reg_C-effctor"/>
</dbReference>
<gene>
    <name evidence="4" type="ORF">CTZ24_26135</name>
    <name evidence="3" type="ORF">Q3404_10350</name>
</gene>
<proteinExistence type="predicted"/>
<dbReference type="EMBL" id="CP024640">
    <property type="protein sequence ID" value="QGR09946.1"/>
    <property type="molecule type" value="Genomic_DNA"/>
</dbReference>
<feature type="domain" description="HTH luxR-type" evidence="2">
    <location>
        <begin position="143"/>
        <end position="208"/>
    </location>
</feature>
<reference evidence="4" key="2">
    <citation type="journal article" date="2020" name="Environ. Microbiol.">
        <title>The extreme plant-growth-promoting properties of Pantoea phytobeneficialis MSR2 revealed by functional and genomic analysis.</title>
        <authorList>
            <person name="Nascimento F.X."/>
            <person name="Hernandez A.G."/>
            <person name="Glick B.R."/>
            <person name="Rossi M.J."/>
        </authorList>
    </citation>
    <scope>NUCLEOTIDE SEQUENCE</scope>
    <source>
        <strain evidence="4">MSR2</strain>
    </source>
</reference>
<dbReference type="GO" id="GO:0006355">
    <property type="term" value="P:regulation of DNA-templated transcription"/>
    <property type="evidence" value="ECO:0007669"/>
    <property type="project" value="InterPro"/>
</dbReference>
<evidence type="ECO:0000313" key="6">
    <source>
        <dbReference type="Proteomes" id="UP001171299"/>
    </source>
</evidence>
<keyword evidence="1" id="KW-0238">DNA-binding</keyword>
<protein>
    <submittedName>
        <fullName evidence="4">Helix-turn-helix transcriptional regulator</fullName>
    </submittedName>
    <submittedName>
        <fullName evidence="3">PAS domain-containing protein</fullName>
    </submittedName>
</protein>
<evidence type="ECO:0000259" key="2">
    <source>
        <dbReference type="PROSITE" id="PS50043"/>
    </source>
</evidence>
<accession>A0AAP9HBT4</accession>
<reference evidence="3" key="3">
    <citation type="submission" date="2023-07" db="EMBL/GenBank/DDBJ databases">
        <title>The extreme plant-growth-promoting properties of Pantoea phytobeneficialis PF55 revealed by functional and genomic analysis.</title>
        <authorList>
            <person name="Nascimento F.X."/>
            <person name="Marcio R.J."/>
        </authorList>
    </citation>
    <scope>NUCLEOTIDE SEQUENCE</scope>
    <source>
        <strain evidence="3">PF55</strain>
    </source>
</reference>
<dbReference type="Pfam" id="PF08448">
    <property type="entry name" value="PAS_4"/>
    <property type="match status" value="1"/>
</dbReference>
<dbReference type="Proteomes" id="UP001171299">
    <property type="component" value="Unassembled WGS sequence"/>
</dbReference>
<evidence type="ECO:0000256" key="1">
    <source>
        <dbReference type="ARBA" id="ARBA00023125"/>
    </source>
</evidence>
<dbReference type="CDD" id="cd06170">
    <property type="entry name" value="LuxR_C_like"/>
    <property type="match status" value="1"/>
</dbReference>
<dbReference type="InterPro" id="IPR013656">
    <property type="entry name" value="PAS_4"/>
</dbReference>
<dbReference type="KEGG" id="ppho:CTZ24_26135"/>
<dbReference type="SMART" id="SM00421">
    <property type="entry name" value="HTH_LUXR"/>
    <property type="match status" value="1"/>
</dbReference>
<dbReference type="EMBL" id="JAUOOM010000008">
    <property type="protein sequence ID" value="MDO6406981.1"/>
    <property type="molecule type" value="Genomic_DNA"/>
</dbReference>
<geneLocation type="plasmid" evidence="5">
    <name>pmsr2d</name>
</geneLocation>
<dbReference type="Proteomes" id="UP000424872">
    <property type="component" value="Plasmid pMSR2D"/>
</dbReference>
<name>A0AAP9HBT4_9GAMM</name>
<keyword evidence="6" id="KW-1185">Reference proteome</keyword>
<dbReference type="RefSeq" id="WP_208727345.1">
    <property type="nucleotide sequence ID" value="NZ_CP024640.1"/>
</dbReference>
<dbReference type="InterPro" id="IPR036388">
    <property type="entry name" value="WH-like_DNA-bd_sf"/>
</dbReference>